<protein>
    <submittedName>
        <fullName evidence="2">Uncharacterized protein</fullName>
    </submittedName>
</protein>
<evidence type="ECO:0000313" key="1">
    <source>
        <dbReference type="Proteomes" id="UP000887578"/>
    </source>
</evidence>
<proteinExistence type="predicted"/>
<reference evidence="2" key="1">
    <citation type="submission" date="2022-11" db="UniProtKB">
        <authorList>
            <consortium name="WormBaseParasite"/>
        </authorList>
    </citation>
    <scope>IDENTIFICATION</scope>
</reference>
<name>A0A914PNM2_9BILA</name>
<dbReference type="Gene3D" id="3.40.50.1820">
    <property type="entry name" value="alpha/beta hydrolase"/>
    <property type="match status" value="1"/>
</dbReference>
<organism evidence="1 2">
    <name type="scientific">Panagrolaimus davidi</name>
    <dbReference type="NCBI Taxonomy" id="227884"/>
    <lineage>
        <taxon>Eukaryota</taxon>
        <taxon>Metazoa</taxon>
        <taxon>Ecdysozoa</taxon>
        <taxon>Nematoda</taxon>
        <taxon>Chromadorea</taxon>
        <taxon>Rhabditida</taxon>
        <taxon>Tylenchina</taxon>
        <taxon>Panagrolaimomorpha</taxon>
        <taxon>Panagrolaimoidea</taxon>
        <taxon>Panagrolaimidae</taxon>
        <taxon>Panagrolaimus</taxon>
    </lineage>
</organism>
<dbReference type="WBParaSite" id="PDA_v2.g19642.t1">
    <property type="protein sequence ID" value="PDA_v2.g19642.t1"/>
    <property type="gene ID" value="PDA_v2.g19642"/>
</dbReference>
<accession>A0A914PNM2</accession>
<evidence type="ECO:0000313" key="2">
    <source>
        <dbReference type="WBParaSite" id="PDA_v2.g19642.t1"/>
    </source>
</evidence>
<keyword evidence="1" id="KW-1185">Reference proteome</keyword>
<dbReference type="Proteomes" id="UP000887578">
    <property type="component" value="Unplaced"/>
</dbReference>
<dbReference type="SUPFAM" id="SSF53474">
    <property type="entry name" value="alpha/beta-Hydrolases"/>
    <property type="match status" value="1"/>
</dbReference>
<dbReference type="AlphaFoldDB" id="A0A914PNM2"/>
<sequence length="168" mass="19050">MGHSLGGMVARLIAIKLLNDEIIKSNINVIMFDSWTIGTENMNLERIKEYIESQFKTIPDSEHFVNASIFLSKLLKEHNNNFDSRVGIFSFKASELSDTPLRRAILPILTKDLVRSFIDNGWAEFAKEVTTTLTPGDHDSLLKAENLSKISSRLHEAISHSLIKFNEF</sequence>
<dbReference type="InterPro" id="IPR029058">
    <property type="entry name" value="AB_hydrolase_fold"/>
</dbReference>